<sequence length="139" mass="15716">MITRSNLAEQLREYQIRSKYDWTSFSVFSSTSNLHFSRAAEGVIVLLDGNGGRCHLCVMGAHHFSFPGVLSCFVIFRAREDCVYLSLHHIAAAFMHENYKASKTGPEKETKDASSIVNVELYQAINFFPKRSQISFVVC</sequence>
<evidence type="ECO:0000313" key="2">
    <source>
        <dbReference type="Proteomes" id="UP001062846"/>
    </source>
</evidence>
<organism evidence="1 2">
    <name type="scientific">Rhododendron molle</name>
    <name type="common">Chinese azalea</name>
    <name type="synonym">Azalea mollis</name>
    <dbReference type="NCBI Taxonomy" id="49168"/>
    <lineage>
        <taxon>Eukaryota</taxon>
        <taxon>Viridiplantae</taxon>
        <taxon>Streptophyta</taxon>
        <taxon>Embryophyta</taxon>
        <taxon>Tracheophyta</taxon>
        <taxon>Spermatophyta</taxon>
        <taxon>Magnoliopsida</taxon>
        <taxon>eudicotyledons</taxon>
        <taxon>Gunneridae</taxon>
        <taxon>Pentapetalae</taxon>
        <taxon>asterids</taxon>
        <taxon>Ericales</taxon>
        <taxon>Ericaceae</taxon>
        <taxon>Ericoideae</taxon>
        <taxon>Rhodoreae</taxon>
        <taxon>Rhododendron</taxon>
    </lineage>
</organism>
<evidence type="ECO:0000313" key="1">
    <source>
        <dbReference type="EMBL" id="KAI8549347.1"/>
    </source>
</evidence>
<keyword evidence="2" id="KW-1185">Reference proteome</keyword>
<gene>
    <name evidence="1" type="ORF">RHMOL_Rhmol06G0018100</name>
</gene>
<name>A0ACC0N9D9_RHOML</name>
<comment type="caution">
    <text evidence="1">The sequence shown here is derived from an EMBL/GenBank/DDBJ whole genome shotgun (WGS) entry which is preliminary data.</text>
</comment>
<proteinExistence type="predicted"/>
<dbReference type="Proteomes" id="UP001062846">
    <property type="component" value="Chromosome 6"/>
</dbReference>
<reference evidence="1" key="1">
    <citation type="submission" date="2022-02" db="EMBL/GenBank/DDBJ databases">
        <title>Plant Genome Project.</title>
        <authorList>
            <person name="Zhang R.-G."/>
        </authorList>
    </citation>
    <scope>NUCLEOTIDE SEQUENCE</scope>
    <source>
        <strain evidence="1">AT1</strain>
    </source>
</reference>
<accession>A0ACC0N9D9</accession>
<dbReference type="EMBL" id="CM046393">
    <property type="protein sequence ID" value="KAI8549347.1"/>
    <property type="molecule type" value="Genomic_DNA"/>
</dbReference>
<protein>
    <submittedName>
        <fullName evidence="1">Uncharacterized protein</fullName>
    </submittedName>
</protein>